<dbReference type="Proteomes" id="UP000729402">
    <property type="component" value="Unassembled WGS sequence"/>
</dbReference>
<reference evidence="2" key="2">
    <citation type="submission" date="2021-02" db="EMBL/GenBank/DDBJ databases">
        <authorList>
            <person name="Kimball J.A."/>
            <person name="Haas M.W."/>
            <person name="Macchietto M."/>
            <person name="Kono T."/>
            <person name="Duquette J."/>
            <person name="Shao M."/>
        </authorList>
    </citation>
    <scope>NUCLEOTIDE SEQUENCE</scope>
    <source>
        <tissue evidence="2">Fresh leaf tissue</tissue>
    </source>
</reference>
<evidence type="ECO:0000313" key="2">
    <source>
        <dbReference type="EMBL" id="KAG8043644.1"/>
    </source>
</evidence>
<dbReference type="EMBL" id="JAAALK010000953">
    <property type="protein sequence ID" value="KAG8043644.1"/>
    <property type="molecule type" value="Genomic_DNA"/>
</dbReference>
<feature type="compositionally biased region" description="Gly residues" evidence="1">
    <location>
        <begin position="66"/>
        <end position="82"/>
    </location>
</feature>
<feature type="region of interest" description="Disordered" evidence="1">
    <location>
        <begin position="25"/>
        <end position="82"/>
    </location>
</feature>
<organism evidence="2 3">
    <name type="scientific">Zizania palustris</name>
    <name type="common">Northern wild rice</name>
    <dbReference type="NCBI Taxonomy" id="103762"/>
    <lineage>
        <taxon>Eukaryota</taxon>
        <taxon>Viridiplantae</taxon>
        <taxon>Streptophyta</taxon>
        <taxon>Embryophyta</taxon>
        <taxon>Tracheophyta</taxon>
        <taxon>Spermatophyta</taxon>
        <taxon>Magnoliopsida</taxon>
        <taxon>Liliopsida</taxon>
        <taxon>Poales</taxon>
        <taxon>Poaceae</taxon>
        <taxon>BOP clade</taxon>
        <taxon>Oryzoideae</taxon>
        <taxon>Oryzeae</taxon>
        <taxon>Zizaniinae</taxon>
        <taxon>Zizania</taxon>
    </lineage>
</organism>
<sequence length="114" mass="11607">MSSKTVTITLNTCFALQRLWGSERRKGFGQGKRGGFGAAGGSRRQATGQLRGRWAPGRLRAARGAPGEGSGSVSGGVGGSERGQLGGSGAAWGFGRAGGLALLPWKGKIVIFMS</sequence>
<dbReference type="AlphaFoldDB" id="A0A8J5RS70"/>
<evidence type="ECO:0000313" key="3">
    <source>
        <dbReference type="Proteomes" id="UP000729402"/>
    </source>
</evidence>
<accession>A0A8J5RS70</accession>
<protein>
    <submittedName>
        <fullName evidence="2">Uncharacterized protein</fullName>
    </submittedName>
</protein>
<proteinExistence type="predicted"/>
<evidence type="ECO:0000256" key="1">
    <source>
        <dbReference type="SAM" id="MobiDB-lite"/>
    </source>
</evidence>
<keyword evidence="3" id="KW-1185">Reference proteome</keyword>
<comment type="caution">
    <text evidence="2">The sequence shown here is derived from an EMBL/GenBank/DDBJ whole genome shotgun (WGS) entry which is preliminary data.</text>
</comment>
<feature type="compositionally biased region" description="Gly residues" evidence="1">
    <location>
        <begin position="28"/>
        <end position="40"/>
    </location>
</feature>
<feature type="compositionally biased region" description="Low complexity" evidence="1">
    <location>
        <begin position="41"/>
        <end position="65"/>
    </location>
</feature>
<gene>
    <name evidence="2" type="ORF">GUJ93_ZPchr0458g22520</name>
</gene>
<name>A0A8J5RS70_ZIZPA</name>
<reference evidence="2" key="1">
    <citation type="journal article" date="2021" name="bioRxiv">
        <title>Whole Genome Assembly and Annotation of Northern Wild Rice, Zizania palustris L., Supports a Whole Genome Duplication in the Zizania Genus.</title>
        <authorList>
            <person name="Haas M."/>
            <person name="Kono T."/>
            <person name="Macchietto M."/>
            <person name="Millas R."/>
            <person name="McGilp L."/>
            <person name="Shao M."/>
            <person name="Duquette J."/>
            <person name="Hirsch C.N."/>
            <person name="Kimball J."/>
        </authorList>
    </citation>
    <scope>NUCLEOTIDE SEQUENCE</scope>
    <source>
        <tissue evidence="2">Fresh leaf tissue</tissue>
    </source>
</reference>